<dbReference type="EMBL" id="CP015098">
    <property type="protein sequence ID" value="AMW12443.1"/>
    <property type="molecule type" value="Genomic_DNA"/>
</dbReference>
<dbReference type="PANTHER" id="PTHR43289:SF34">
    <property type="entry name" value="SERINE_THREONINE-PROTEIN KINASE YBDM-RELATED"/>
    <property type="match status" value="1"/>
</dbReference>
<dbReference type="AlphaFoldDB" id="A0A143C4R3"/>
<dbReference type="PANTHER" id="PTHR43289">
    <property type="entry name" value="MITOGEN-ACTIVATED PROTEIN KINASE KINASE KINASE 20-RELATED"/>
    <property type="match status" value="1"/>
</dbReference>
<keyword evidence="2 5" id="KW-0547">Nucleotide-binding</keyword>
<dbReference type="KEGG" id="stsi:A4E84_24900"/>
<feature type="compositionally biased region" description="Low complexity" evidence="6">
    <location>
        <begin position="442"/>
        <end position="453"/>
    </location>
</feature>
<dbReference type="InterPro" id="IPR008271">
    <property type="entry name" value="Ser/Thr_kinase_AS"/>
</dbReference>
<evidence type="ECO:0000259" key="7">
    <source>
        <dbReference type="PROSITE" id="PS50011"/>
    </source>
</evidence>
<dbReference type="Gene3D" id="3.30.200.20">
    <property type="entry name" value="Phosphorylase Kinase, domain 1"/>
    <property type="match status" value="1"/>
</dbReference>
<dbReference type="SUPFAM" id="SSF56112">
    <property type="entry name" value="Protein kinase-like (PK-like)"/>
    <property type="match status" value="1"/>
</dbReference>
<feature type="compositionally biased region" description="Low complexity" evidence="6">
    <location>
        <begin position="392"/>
        <end position="428"/>
    </location>
</feature>
<dbReference type="Pfam" id="PF01471">
    <property type="entry name" value="PG_binding_1"/>
    <property type="match status" value="1"/>
</dbReference>
<feature type="region of interest" description="Disordered" evidence="6">
    <location>
        <begin position="281"/>
        <end position="311"/>
    </location>
</feature>
<dbReference type="PROSITE" id="PS50011">
    <property type="entry name" value="PROTEIN_KINASE_DOM"/>
    <property type="match status" value="1"/>
</dbReference>
<organism evidence="8 9">
    <name type="scientific">Streptomyces qaidamensis</name>
    <dbReference type="NCBI Taxonomy" id="1783515"/>
    <lineage>
        <taxon>Bacteria</taxon>
        <taxon>Bacillati</taxon>
        <taxon>Actinomycetota</taxon>
        <taxon>Actinomycetes</taxon>
        <taxon>Kitasatosporales</taxon>
        <taxon>Streptomycetaceae</taxon>
        <taxon>Streptomyces</taxon>
        <taxon>Streptomyces aurantiacus group</taxon>
    </lineage>
</organism>
<dbReference type="Gene3D" id="1.10.510.10">
    <property type="entry name" value="Transferase(Phosphotransferase) domain 1"/>
    <property type="match status" value="1"/>
</dbReference>
<name>A0A143C4R3_9ACTN</name>
<dbReference type="InterPro" id="IPR036366">
    <property type="entry name" value="PGBDSf"/>
</dbReference>
<dbReference type="CDD" id="cd14014">
    <property type="entry name" value="STKc_PknB_like"/>
    <property type="match status" value="1"/>
</dbReference>
<keyword evidence="1" id="KW-0808">Transferase</keyword>
<feature type="compositionally biased region" description="Low complexity" evidence="6">
    <location>
        <begin position="9"/>
        <end position="19"/>
    </location>
</feature>
<dbReference type="GO" id="GO:0005524">
    <property type="term" value="F:ATP binding"/>
    <property type="evidence" value="ECO:0007669"/>
    <property type="project" value="UniProtKB-UniRule"/>
</dbReference>
<feature type="region of interest" description="Disordered" evidence="6">
    <location>
        <begin position="1"/>
        <end position="36"/>
    </location>
</feature>
<sequence>MTDHRRPGPADAPAFDGGALKQAGTTPLQPADPGRIGPYIPLGRLGSGGMGRVYLARPADGAPGLAAVKVIRPEYADDPRFRRRFEREASLHGRVRTVRAPQLLGTGFDDSLLWMATQYLPGLNLADAVRECGPLEVAGVWRLVSDLGHALSALAVAGIVHRDLKPSNVVLSQQGTHVIDFGIAQATDSSAITSSGSRVGTPAFMAPEHLREGRCDTASDVFSLAGSLIYAATGRAPFGDGTGVDVMHRVAFEEPKPGVMAGIAARDAGLAALLSACLSKDPAGRPTPRQLTEAAEAAEGHRSPSWHEPLGGLLRTRRQACDELERSVVREAVPGTGRLRTPAQDPATPANGPAQGPARESGAGRGKRKVYLALAAGLAVCAVVAGTFFLTRPSAGGTASAAPTAAGGTARDGARTSPAPGASASPSGAEDKDEAKEEAGQEKAAASGAGADETSPDPRTTGDEATPPAAPGDGEGGGSDDDGGIVPTASPTKTATTPAGPPWNSRCAYYSGTELTVRGDKGQRVVQVQCMLTQRGFKVGDAGVDGQFGGATQAAVKKFQRAKGLSADGEVGSDTWAALRSST</sequence>
<reference evidence="9" key="1">
    <citation type="submission" date="2016-04" db="EMBL/GenBank/DDBJ databases">
        <authorList>
            <person name="Zhang B."/>
        </authorList>
    </citation>
    <scope>NUCLEOTIDE SEQUENCE [LARGE SCALE GENOMIC DNA]</scope>
    <source>
        <strain evidence="9">S10</strain>
    </source>
</reference>
<keyword evidence="3 8" id="KW-0418">Kinase</keyword>
<feature type="region of interest" description="Disordered" evidence="6">
    <location>
        <begin position="392"/>
        <end position="504"/>
    </location>
</feature>
<dbReference type="RefSeq" id="WP_062928678.1">
    <property type="nucleotide sequence ID" value="NZ_CP015098.1"/>
</dbReference>
<dbReference type="InterPro" id="IPR017441">
    <property type="entry name" value="Protein_kinase_ATP_BS"/>
</dbReference>
<dbReference type="InterPro" id="IPR036365">
    <property type="entry name" value="PGBD-like_sf"/>
</dbReference>
<dbReference type="PROSITE" id="PS00108">
    <property type="entry name" value="PROTEIN_KINASE_ST"/>
    <property type="match status" value="1"/>
</dbReference>
<dbReference type="Gene3D" id="1.10.101.10">
    <property type="entry name" value="PGBD-like superfamily/PGBD"/>
    <property type="match status" value="1"/>
</dbReference>
<dbReference type="InterPro" id="IPR011009">
    <property type="entry name" value="Kinase-like_dom_sf"/>
</dbReference>
<evidence type="ECO:0000256" key="6">
    <source>
        <dbReference type="SAM" id="MobiDB-lite"/>
    </source>
</evidence>
<feature type="binding site" evidence="5">
    <location>
        <position position="69"/>
    </location>
    <ligand>
        <name>ATP</name>
        <dbReference type="ChEBI" id="CHEBI:30616"/>
    </ligand>
</feature>
<protein>
    <submittedName>
        <fullName evidence="8">Serine/threonine protein kinase</fullName>
    </submittedName>
</protein>
<dbReference type="Pfam" id="PF00069">
    <property type="entry name" value="Pkinase"/>
    <property type="match status" value="1"/>
</dbReference>
<dbReference type="SUPFAM" id="SSF47090">
    <property type="entry name" value="PGBD-like"/>
    <property type="match status" value="1"/>
</dbReference>
<keyword evidence="9" id="KW-1185">Reference proteome</keyword>
<evidence type="ECO:0000256" key="3">
    <source>
        <dbReference type="ARBA" id="ARBA00022777"/>
    </source>
</evidence>
<proteinExistence type="predicted"/>
<keyword evidence="4 5" id="KW-0067">ATP-binding</keyword>
<feature type="region of interest" description="Disordered" evidence="6">
    <location>
        <begin position="327"/>
        <end position="364"/>
    </location>
</feature>
<dbReference type="Proteomes" id="UP000076096">
    <property type="component" value="Chromosome"/>
</dbReference>
<evidence type="ECO:0000256" key="5">
    <source>
        <dbReference type="PROSITE-ProRule" id="PRU10141"/>
    </source>
</evidence>
<dbReference type="STRING" id="1783515.A4E84_24900"/>
<dbReference type="InterPro" id="IPR000719">
    <property type="entry name" value="Prot_kinase_dom"/>
</dbReference>
<feature type="domain" description="Protein kinase" evidence="7">
    <location>
        <begin position="39"/>
        <end position="310"/>
    </location>
</feature>
<evidence type="ECO:0000313" key="8">
    <source>
        <dbReference type="EMBL" id="AMW12443.1"/>
    </source>
</evidence>
<keyword evidence="8" id="KW-0723">Serine/threonine-protein kinase</keyword>
<dbReference type="PROSITE" id="PS00107">
    <property type="entry name" value="PROTEIN_KINASE_ATP"/>
    <property type="match status" value="1"/>
</dbReference>
<evidence type="ECO:0000256" key="1">
    <source>
        <dbReference type="ARBA" id="ARBA00022679"/>
    </source>
</evidence>
<gene>
    <name evidence="8" type="ORF">A4E84_24900</name>
</gene>
<evidence type="ECO:0000256" key="4">
    <source>
        <dbReference type="ARBA" id="ARBA00022840"/>
    </source>
</evidence>
<feature type="compositionally biased region" description="Basic and acidic residues" evidence="6">
    <location>
        <begin position="429"/>
        <end position="441"/>
    </location>
</feature>
<dbReference type="GO" id="GO:0004674">
    <property type="term" value="F:protein serine/threonine kinase activity"/>
    <property type="evidence" value="ECO:0007669"/>
    <property type="project" value="UniProtKB-KW"/>
</dbReference>
<dbReference type="SMART" id="SM00220">
    <property type="entry name" value="S_TKc"/>
    <property type="match status" value="1"/>
</dbReference>
<evidence type="ECO:0000256" key="2">
    <source>
        <dbReference type="ARBA" id="ARBA00022741"/>
    </source>
</evidence>
<evidence type="ECO:0000313" key="9">
    <source>
        <dbReference type="Proteomes" id="UP000076096"/>
    </source>
</evidence>
<feature type="compositionally biased region" description="Low complexity" evidence="6">
    <location>
        <begin position="487"/>
        <end position="498"/>
    </location>
</feature>
<accession>A0A143C4R3</accession>
<dbReference type="InterPro" id="IPR002477">
    <property type="entry name" value="Peptidoglycan-bd-like"/>
</dbReference>